<proteinExistence type="predicted"/>
<dbReference type="GO" id="GO:0005829">
    <property type="term" value="C:cytosol"/>
    <property type="evidence" value="ECO:0007669"/>
    <property type="project" value="TreeGrafter"/>
</dbReference>
<dbReference type="SFLD" id="SFLDS00003">
    <property type="entry name" value="Haloacid_Dehalogenase"/>
    <property type="match status" value="1"/>
</dbReference>
<dbReference type="InterPro" id="IPR023214">
    <property type="entry name" value="HAD_sf"/>
</dbReference>
<dbReference type="Gene3D" id="1.10.150.240">
    <property type="entry name" value="Putative phosphatase, domain 2"/>
    <property type="match status" value="1"/>
</dbReference>
<dbReference type="Proteomes" id="UP000441585">
    <property type="component" value="Unassembled WGS sequence"/>
</dbReference>
<sequence>MNSFKLAMFDLDGTLTDPGTGIIHSIKYALNAMNVKMPSAAVLKDFIGPPLQVSFQKHLDFDQADTEQAIRFYREYFSEKGMYENEIYPGIISLLEDLHGENIKLAVATSKPTIFAEKILKHFKMDAYFEQIAGSNLDGTLTSKTDIIAEVVKHYPDISKLEIIMIGDREHDIIGAKENNIASIGVLYGYGSKKELSSASPDILAPSVRALKKTLMQQGNTQLNQTFV</sequence>
<dbReference type="Gene3D" id="3.40.50.1000">
    <property type="entry name" value="HAD superfamily/HAD-like"/>
    <property type="match status" value="1"/>
</dbReference>
<keyword evidence="4" id="KW-1185">Reference proteome</keyword>
<reference evidence="3 4" key="1">
    <citation type="submission" date="2019-11" db="EMBL/GenBank/DDBJ databases">
        <title>Bacillus idriensis genome.</title>
        <authorList>
            <person name="Konopka E.N."/>
            <person name="Newman J.D."/>
        </authorList>
    </citation>
    <scope>NUCLEOTIDE SEQUENCE [LARGE SCALE GENOMIC DNA]</scope>
    <source>
        <strain evidence="3 4">DSM 19097</strain>
    </source>
</reference>
<dbReference type="InterPro" id="IPR041492">
    <property type="entry name" value="HAD_2"/>
</dbReference>
<protein>
    <submittedName>
        <fullName evidence="3">HAD hydrolase-like protein</fullName>
    </submittedName>
</protein>
<gene>
    <name evidence="3" type="ORF">GJU41_10975</name>
</gene>
<dbReference type="InterPro" id="IPR050155">
    <property type="entry name" value="HAD-like_hydrolase_sf"/>
</dbReference>
<evidence type="ECO:0000313" key="3">
    <source>
        <dbReference type="EMBL" id="MRX54495.1"/>
    </source>
</evidence>
<dbReference type="GO" id="GO:0004713">
    <property type="term" value="F:protein tyrosine kinase activity"/>
    <property type="evidence" value="ECO:0007669"/>
    <property type="project" value="TreeGrafter"/>
</dbReference>
<dbReference type="GO" id="GO:0016787">
    <property type="term" value="F:hydrolase activity"/>
    <property type="evidence" value="ECO:0007669"/>
    <property type="project" value="UniProtKB-KW"/>
</dbReference>
<dbReference type="FunFam" id="3.40.50.1000:FF:000022">
    <property type="entry name" value="Phosphoglycolate phosphatase"/>
    <property type="match status" value="1"/>
</dbReference>
<name>A0A6I2M870_9BACI</name>
<evidence type="ECO:0000256" key="2">
    <source>
        <dbReference type="ARBA" id="ARBA00022842"/>
    </source>
</evidence>
<accession>A0A6I2M870</accession>
<dbReference type="EMBL" id="WKKF01000002">
    <property type="protein sequence ID" value="MRX54495.1"/>
    <property type="molecule type" value="Genomic_DNA"/>
</dbReference>
<dbReference type="CDD" id="cd04302">
    <property type="entry name" value="HAD_5NT"/>
    <property type="match status" value="1"/>
</dbReference>
<dbReference type="SUPFAM" id="SSF56784">
    <property type="entry name" value="HAD-like"/>
    <property type="match status" value="1"/>
</dbReference>
<evidence type="ECO:0000313" key="4">
    <source>
        <dbReference type="Proteomes" id="UP000441585"/>
    </source>
</evidence>
<dbReference type="InterPro" id="IPR023198">
    <property type="entry name" value="PGP-like_dom2"/>
</dbReference>
<dbReference type="InterPro" id="IPR036412">
    <property type="entry name" value="HAD-like_sf"/>
</dbReference>
<dbReference type="SFLD" id="SFLDG01129">
    <property type="entry name" value="C1.5:_HAD__Beta-PGM__Phosphata"/>
    <property type="match status" value="1"/>
</dbReference>
<dbReference type="AlphaFoldDB" id="A0A6I2M870"/>
<keyword evidence="1 3" id="KW-0378">Hydrolase</keyword>
<comment type="caution">
    <text evidence="3">The sequence shown here is derived from an EMBL/GenBank/DDBJ whole genome shotgun (WGS) entry which is preliminary data.</text>
</comment>
<evidence type="ECO:0000256" key="1">
    <source>
        <dbReference type="ARBA" id="ARBA00022801"/>
    </source>
</evidence>
<dbReference type="PANTHER" id="PTHR43434">
    <property type="entry name" value="PHOSPHOGLYCOLATE PHOSPHATASE"/>
    <property type="match status" value="1"/>
</dbReference>
<organism evidence="3 4">
    <name type="scientific">Metabacillus idriensis</name>
    <dbReference type="NCBI Taxonomy" id="324768"/>
    <lineage>
        <taxon>Bacteria</taxon>
        <taxon>Bacillati</taxon>
        <taxon>Bacillota</taxon>
        <taxon>Bacilli</taxon>
        <taxon>Bacillales</taxon>
        <taxon>Bacillaceae</taxon>
        <taxon>Metabacillus</taxon>
    </lineage>
</organism>
<dbReference type="PANTHER" id="PTHR43434:SF20">
    <property type="entry name" value="5'-NUCLEOTIDASE"/>
    <property type="match status" value="1"/>
</dbReference>
<dbReference type="Pfam" id="PF13419">
    <property type="entry name" value="HAD_2"/>
    <property type="match status" value="1"/>
</dbReference>
<dbReference type="RefSeq" id="WP_154318589.1">
    <property type="nucleotide sequence ID" value="NZ_CAJFZX010000012.1"/>
</dbReference>
<keyword evidence="2" id="KW-0460">Magnesium</keyword>